<accession>A0A1H6ZJG0</accession>
<protein>
    <submittedName>
        <fullName evidence="1">Uncharacterized protein</fullName>
    </submittedName>
</protein>
<keyword evidence="2" id="KW-1185">Reference proteome</keyword>
<name>A0A1H6ZJG0_9ACTN</name>
<reference evidence="2" key="1">
    <citation type="submission" date="2016-10" db="EMBL/GenBank/DDBJ databases">
        <authorList>
            <person name="Varghese N."/>
            <person name="Submissions S."/>
        </authorList>
    </citation>
    <scope>NUCLEOTIDE SEQUENCE [LARGE SCALE GENOMIC DNA]</scope>
    <source>
        <strain evidence="2">CGMCC 4.7038</strain>
    </source>
</reference>
<dbReference type="STRING" id="1144548.SAMN05443287_10546"/>
<gene>
    <name evidence="1" type="ORF">SAMN05443287_10546</name>
</gene>
<dbReference type="Proteomes" id="UP000198707">
    <property type="component" value="Unassembled WGS sequence"/>
</dbReference>
<dbReference type="AlphaFoldDB" id="A0A1H6ZJG0"/>
<proteinExistence type="predicted"/>
<evidence type="ECO:0000313" key="2">
    <source>
        <dbReference type="Proteomes" id="UP000198707"/>
    </source>
</evidence>
<dbReference type="EMBL" id="FNYV01000005">
    <property type="protein sequence ID" value="SEJ51677.1"/>
    <property type="molecule type" value="Genomic_DNA"/>
</dbReference>
<sequence>MRSTVGNRYISRLDQANTKAGIGSGWQSEKRVHSDIPSEVLKQLGRIDDTSDLGFRLSARIHDELGAIHANLRA</sequence>
<organism evidence="1 2">
    <name type="scientific">Micromonospora phaseoli</name>
    <dbReference type="NCBI Taxonomy" id="1144548"/>
    <lineage>
        <taxon>Bacteria</taxon>
        <taxon>Bacillati</taxon>
        <taxon>Actinomycetota</taxon>
        <taxon>Actinomycetes</taxon>
        <taxon>Micromonosporales</taxon>
        <taxon>Micromonosporaceae</taxon>
        <taxon>Micromonospora</taxon>
    </lineage>
</organism>
<evidence type="ECO:0000313" key="1">
    <source>
        <dbReference type="EMBL" id="SEJ51677.1"/>
    </source>
</evidence>